<sequence>MVISSSYCLTDQTKLEIRKLHVQESTLSSIRIQGLCKNLQLLDINNNTITGYIVNEIDCLEGLVVLGVRTWYLVNMEEMLNHLSHLIFVISHAPNPTCRRGRNMSIAVQRLGAGLCKICQPLELSLGLAQECDILHSESFCLTLLAGDKCTWYQWLQRCHRIIICHGCAEICLPSELGTSLSCTLDKYSRFLWIRRSITEPDRIRCTSVMHTWSACQESMITRAPYHLIILALFSPFVTPLFSLVEELGTTDSDAT</sequence>
<dbReference type="Gene3D" id="3.80.10.10">
    <property type="entry name" value="Ribonuclease Inhibitor"/>
    <property type="match status" value="1"/>
</dbReference>
<evidence type="ECO:0000313" key="1">
    <source>
        <dbReference type="EMBL" id="KAK7338247.1"/>
    </source>
</evidence>
<dbReference type="InterPro" id="IPR032675">
    <property type="entry name" value="LRR_dom_sf"/>
</dbReference>
<dbReference type="Proteomes" id="UP001367508">
    <property type="component" value="Unassembled WGS sequence"/>
</dbReference>
<name>A0AAN9LLK0_CANGL</name>
<organism evidence="1 2">
    <name type="scientific">Canavalia gladiata</name>
    <name type="common">Sword bean</name>
    <name type="synonym">Dolichos gladiatus</name>
    <dbReference type="NCBI Taxonomy" id="3824"/>
    <lineage>
        <taxon>Eukaryota</taxon>
        <taxon>Viridiplantae</taxon>
        <taxon>Streptophyta</taxon>
        <taxon>Embryophyta</taxon>
        <taxon>Tracheophyta</taxon>
        <taxon>Spermatophyta</taxon>
        <taxon>Magnoliopsida</taxon>
        <taxon>eudicotyledons</taxon>
        <taxon>Gunneridae</taxon>
        <taxon>Pentapetalae</taxon>
        <taxon>rosids</taxon>
        <taxon>fabids</taxon>
        <taxon>Fabales</taxon>
        <taxon>Fabaceae</taxon>
        <taxon>Papilionoideae</taxon>
        <taxon>50 kb inversion clade</taxon>
        <taxon>NPAAA clade</taxon>
        <taxon>indigoferoid/millettioid clade</taxon>
        <taxon>Phaseoleae</taxon>
        <taxon>Canavalia</taxon>
    </lineage>
</organism>
<comment type="caution">
    <text evidence="1">The sequence shown here is derived from an EMBL/GenBank/DDBJ whole genome shotgun (WGS) entry which is preliminary data.</text>
</comment>
<evidence type="ECO:0000313" key="2">
    <source>
        <dbReference type="Proteomes" id="UP001367508"/>
    </source>
</evidence>
<accession>A0AAN9LLK0</accession>
<keyword evidence="2" id="KW-1185">Reference proteome</keyword>
<protein>
    <submittedName>
        <fullName evidence="1">Uncharacterized protein</fullName>
    </submittedName>
</protein>
<proteinExistence type="predicted"/>
<dbReference type="AlphaFoldDB" id="A0AAN9LLK0"/>
<reference evidence="1 2" key="1">
    <citation type="submission" date="2024-01" db="EMBL/GenBank/DDBJ databases">
        <title>The genomes of 5 underutilized Papilionoideae crops provide insights into root nodulation and disease resistanc.</title>
        <authorList>
            <person name="Jiang F."/>
        </authorList>
    </citation>
    <scope>NUCLEOTIDE SEQUENCE [LARGE SCALE GENOMIC DNA]</scope>
    <source>
        <strain evidence="1">LVBAO_FW01</strain>
        <tissue evidence="1">Leaves</tissue>
    </source>
</reference>
<gene>
    <name evidence="1" type="ORF">VNO77_18851</name>
</gene>
<dbReference type="EMBL" id="JAYMYQ010000004">
    <property type="protein sequence ID" value="KAK7338247.1"/>
    <property type="molecule type" value="Genomic_DNA"/>
</dbReference>
<dbReference type="SUPFAM" id="SSF52075">
    <property type="entry name" value="Outer arm dynein light chain 1"/>
    <property type="match status" value="1"/>
</dbReference>